<feature type="compositionally biased region" description="Low complexity" evidence="1">
    <location>
        <begin position="983"/>
        <end position="995"/>
    </location>
</feature>
<reference evidence="2 3" key="1">
    <citation type="journal article" date="2014" name="BMC Genomics">
        <title>Comparative genomics of the major fungal agents of human and animal Sporotrichosis: Sporothrix schenckii and Sporothrix brasiliensis.</title>
        <authorList>
            <person name="Teixeira M.M."/>
            <person name="de Almeida L.G."/>
            <person name="Kubitschek-Barreira P."/>
            <person name="Alves F.L."/>
            <person name="Kioshima E.S."/>
            <person name="Abadio A.K."/>
            <person name="Fernandes L."/>
            <person name="Derengowski L.S."/>
            <person name="Ferreira K.S."/>
            <person name="Souza R.C."/>
            <person name="Ruiz J.C."/>
            <person name="de Andrade N.C."/>
            <person name="Paes H.C."/>
            <person name="Nicola A.M."/>
            <person name="Albuquerque P."/>
            <person name="Gerber A.L."/>
            <person name="Martins V.P."/>
            <person name="Peconick L.D."/>
            <person name="Neto A.V."/>
            <person name="Chaucanez C.B."/>
            <person name="Silva P.A."/>
            <person name="Cunha O.L."/>
            <person name="de Oliveira F.F."/>
            <person name="dos Santos T.C."/>
            <person name="Barros A.L."/>
            <person name="Soares M.A."/>
            <person name="de Oliveira L.M."/>
            <person name="Marini M.M."/>
            <person name="Villalobos-Duno H."/>
            <person name="Cunha M.M."/>
            <person name="de Hoog S."/>
            <person name="da Silveira J.F."/>
            <person name="Henrissat B."/>
            <person name="Nino-Vega G.A."/>
            <person name="Cisalpino P.S."/>
            <person name="Mora-Montes H.M."/>
            <person name="Almeida S.R."/>
            <person name="Stajich J.E."/>
            <person name="Lopes-Bezerra L.M."/>
            <person name="Vasconcelos A.T."/>
            <person name="Felipe M.S."/>
        </authorList>
    </citation>
    <scope>NUCLEOTIDE SEQUENCE [LARGE SCALE GENOMIC DNA]</scope>
    <source>
        <strain evidence="2 3">1099-18</strain>
    </source>
</reference>
<feature type="compositionally biased region" description="Low complexity" evidence="1">
    <location>
        <begin position="795"/>
        <end position="816"/>
    </location>
</feature>
<feature type="compositionally biased region" description="Basic and acidic residues" evidence="1">
    <location>
        <begin position="715"/>
        <end position="733"/>
    </location>
</feature>
<feature type="compositionally biased region" description="Polar residues" evidence="1">
    <location>
        <begin position="1053"/>
        <end position="1065"/>
    </location>
</feature>
<feature type="compositionally biased region" description="Low complexity" evidence="1">
    <location>
        <begin position="542"/>
        <end position="559"/>
    </location>
</feature>
<feature type="region of interest" description="Disordered" evidence="1">
    <location>
        <begin position="1038"/>
        <end position="1092"/>
    </location>
</feature>
<dbReference type="OrthoDB" id="5244050at2759"/>
<dbReference type="KEGG" id="ssck:SPSK_04872"/>
<evidence type="ECO:0000313" key="2">
    <source>
        <dbReference type="EMBL" id="KJR80256.1"/>
    </source>
</evidence>
<feature type="compositionally biased region" description="Low complexity" evidence="1">
    <location>
        <begin position="285"/>
        <end position="294"/>
    </location>
</feature>
<feature type="compositionally biased region" description="Basic residues" evidence="1">
    <location>
        <begin position="249"/>
        <end position="258"/>
    </location>
</feature>
<dbReference type="AlphaFoldDB" id="A0A0F2LWI3"/>
<feature type="region of interest" description="Disordered" evidence="1">
    <location>
        <begin position="1"/>
        <end position="25"/>
    </location>
</feature>
<comment type="caution">
    <text evidence="2">The sequence shown here is derived from an EMBL/GenBank/DDBJ whole genome shotgun (WGS) entry which is preliminary data.</text>
</comment>
<dbReference type="GeneID" id="27666910"/>
<feature type="compositionally biased region" description="Basic and acidic residues" evidence="1">
    <location>
        <begin position="562"/>
        <end position="575"/>
    </location>
</feature>
<evidence type="ECO:0000313" key="3">
    <source>
        <dbReference type="Proteomes" id="UP000033710"/>
    </source>
</evidence>
<feature type="region of interest" description="Disordered" evidence="1">
    <location>
        <begin position="708"/>
        <end position="999"/>
    </location>
</feature>
<feature type="compositionally biased region" description="Polar residues" evidence="1">
    <location>
        <begin position="761"/>
        <end position="772"/>
    </location>
</feature>
<feature type="compositionally biased region" description="Pro residues" evidence="1">
    <location>
        <begin position="527"/>
        <end position="539"/>
    </location>
</feature>
<dbReference type="RefSeq" id="XP_016582932.1">
    <property type="nucleotide sequence ID" value="XM_016731633.1"/>
</dbReference>
<protein>
    <submittedName>
        <fullName evidence="2">Uncharacterized protein</fullName>
    </submittedName>
</protein>
<dbReference type="Proteomes" id="UP000033710">
    <property type="component" value="Unassembled WGS sequence"/>
</dbReference>
<accession>A0A0F2LWI3</accession>
<reference evidence="2 3" key="2">
    <citation type="journal article" date="2015" name="Eukaryot. Cell">
        <title>Asexual propagation of a virulent clone complex in a human and feline outbreak of sporotrichosis.</title>
        <authorList>
            <person name="Teixeira Mde M."/>
            <person name="Rodrigues A.M."/>
            <person name="Tsui C.K."/>
            <person name="de Almeida L.G."/>
            <person name="Van Diepeningen A.D."/>
            <person name="van den Ende B.G."/>
            <person name="Fernandes G.F."/>
            <person name="Kano R."/>
            <person name="Hamelin R.C."/>
            <person name="Lopes-Bezerra L.M."/>
            <person name="Vasconcelos A.T."/>
            <person name="de Hoog S."/>
            <person name="de Camargo Z.P."/>
            <person name="Felipe M.S."/>
        </authorList>
    </citation>
    <scope>NUCLEOTIDE SEQUENCE [LARGE SCALE GENOMIC DNA]</scope>
    <source>
        <strain evidence="2 3">1099-18</strain>
    </source>
</reference>
<name>A0A0F2LWI3_SPOSC</name>
<feature type="compositionally biased region" description="Basic residues" evidence="1">
    <location>
        <begin position="429"/>
        <end position="438"/>
    </location>
</feature>
<feature type="compositionally biased region" description="Polar residues" evidence="1">
    <location>
        <begin position="576"/>
        <end position="590"/>
    </location>
</feature>
<dbReference type="VEuPathDB" id="FungiDB:SPSK_04872"/>
<feature type="compositionally biased region" description="Low complexity" evidence="1">
    <location>
        <begin position="935"/>
        <end position="949"/>
    </location>
</feature>
<feature type="compositionally biased region" description="Low complexity" evidence="1">
    <location>
        <begin position="496"/>
        <end position="507"/>
    </location>
</feature>
<dbReference type="EMBL" id="AXCR01000012">
    <property type="protein sequence ID" value="KJR80256.1"/>
    <property type="molecule type" value="Genomic_DNA"/>
</dbReference>
<feature type="region of interest" description="Disordered" evidence="1">
    <location>
        <begin position="327"/>
        <end position="356"/>
    </location>
</feature>
<feature type="region of interest" description="Disordered" evidence="1">
    <location>
        <begin position="656"/>
        <end position="678"/>
    </location>
</feature>
<feature type="compositionally biased region" description="Low complexity" evidence="1">
    <location>
        <begin position="471"/>
        <end position="482"/>
    </location>
</feature>
<feature type="compositionally biased region" description="Gly residues" evidence="1">
    <location>
        <begin position="863"/>
        <end position="875"/>
    </location>
</feature>
<organism evidence="2 3">
    <name type="scientific">Sporothrix schenckii 1099-18</name>
    <dbReference type="NCBI Taxonomy" id="1397361"/>
    <lineage>
        <taxon>Eukaryota</taxon>
        <taxon>Fungi</taxon>
        <taxon>Dikarya</taxon>
        <taxon>Ascomycota</taxon>
        <taxon>Pezizomycotina</taxon>
        <taxon>Sordariomycetes</taxon>
        <taxon>Sordariomycetidae</taxon>
        <taxon>Ophiostomatales</taxon>
        <taxon>Ophiostomataceae</taxon>
        <taxon>Sporothrix</taxon>
    </lineage>
</organism>
<sequence length="1119" mass="119926">MPRFSFPVPGRRSKQEPVAAKAPPLTKVQKVLGSSHINVDSAASLPPSDAARHWDTASNAHSSISINVPESAISYDDTYDGGLPSLTEDTVVDSPRGGRSAGFDEESGVLPRIFADGDISIDLYGHEGRSITDASSLRRKQSGSTIVSYYDKSKVPLGISQQTSNSAMAKGLPTKASSLLDIDGSISQASRRKKKPAKLDLSRMFTNRKSSSTMTLNSDRGLVLSPDMVTRSPSFMSVSPMDYLNHPHSSTRSHHKVRPVTQGSMRDGLSGMASPKQKVLRKKSLPNPRLTTTTPAPPTPSATQEAAGLQNLYAHYEQMTFRDVFAEQDAESASEAPATDSEGDGAAPMSPMSPKTVPQIYQEKMEEEARAGNYLPQITLETPLYKDISAYLGGYGANVDVAAARGDDPLDLPTLKTPLDDGSDSISSRHTRTSKASKRTAQSLLDIDLKQTSVLSLSSDSEDDMVDSRPKTSSTSTLPSPRSQRDTTPRSQGQERQSPTTSRSQSSNKKKDRSSGRSDNTVHFLPVPNPNESPSPGPTLPATAYSRASSASASTTSTTKPSIRDIRSPSRESHTSRVSMASTRTGNSVGPANYTVHEARAITLIPAQGASFNSDKARSRASSSDQPTPPLSPTSMDFMIRSNRTSAYDADQGLVRSANGSLPADSGAPRSPTAGPGRFMAVTRQEELLLAALRKKRLRMRESVIAEFEEEEDKEKEKEKDKEKKTAEGKEQEMAASQPAEPVHEIRRGSIDAVLELHSPQPRSMSAASISFSDFPMQFEDTTFPVPPSTGIRNSLRPSSALSLSIPLSPRSKPPTAQLPPTPTARSTPNRDLDRVLMNMNKPTSTVESGSGASGKVSNSSGSGTGTTSGSGSGSGSHSTPASDRSEDVFGSAVRNTHIHDGESSPRLSDCLNFDDDEAEDEDKQDGAASDSAESYDSFDFQSSIDQSPIDPPATASPPASSVQNQRPPTRGRQQQYLGVAKPTRGPTRGPTLPTVHDDIDEFSDYDEYENVVNDDEVGVNATKDNYPVQSGSASADLAFNSFGNKNNNNNNGRRQSLAQNNSHHSYYGHADDDEQGIPRPDSPLESPLPLPHKRAVRISAVGGGTRVGMEAGWWGHNG</sequence>
<feature type="compositionally biased region" description="Acidic residues" evidence="1">
    <location>
        <begin position="913"/>
        <end position="924"/>
    </location>
</feature>
<feature type="region of interest" description="Disordered" evidence="1">
    <location>
        <begin position="406"/>
        <end position="440"/>
    </location>
</feature>
<feature type="region of interest" description="Disordered" evidence="1">
    <location>
        <begin position="613"/>
        <end position="637"/>
    </location>
</feature>
<feature type="region of interest" description="Disordered" evidence="1">
    <location>
        <begin position="240"/>
        <end position="304"/>
    </location>
</feature>
<feature type="compositionally biased region" description="Polar residues" evidence="1">
    <location>
        <begin position="963"/>
        <end position="977"/>
    </location>
</feature>
<feature type="compositionally biased region" description="Low complexity" evidence="1">
    <location>
        <begin position="849"/>
        <end position="862"/>
    </location>
</feature>
<gene>
    <name evidence="2" type="ORF">SPSK_04872</name>
</gene>
<proteinExistence type="predicted"/>
<evidence type="ECO:0000256" key="1">
    <source>
        <dbReference type="SAM" id="MobiDB-lite"/>
    </source>
</evidence>
<feature type="region of interest" description="Disordered" evidence="1">
    <location>
        <begin position="457"/>
        <end position="592"/>
    </location>
</feature>